<keyword evidence="4" id="KW-0472">Membrane</keyword>
<gene>
    <name evidence="5" type="ORF">TRIREDRAFT_107360</name>
</gene>
<name>G0RJG1_HYPJQ</name>
<evidence type="ECO:0000256" key="1">
    <source>
        <dbReference type="ARBA" id="ARBA00022723"/>
    </source>
</evidence>
<proteinExistence type="predicted"/>
<feature type="compositionally biased region" description="Polar residues" evidence="3">
    <location>
        <begin position="367"/>
        <end position="383"/>
    </location>
</feature>
<keyword evidence="4" id="KW-1133">Transmembrane helix</keyword>
<dbReference type="PANTHER" id="PTHR10869">
    <property type="entry name" value="PROLYL 4-HYDROXYLASE ALPHA SUBUNIT"/>
    <property type="match status" value="1"/>
</dbReference>
<protein>
    <submittedName>
        <fullName evidence="5">Predicted protein</fullName>
    </submittedName>
</protein>
<evidence type="ECO:0000313" key="6">
    <source>
        <dbReference type="Proteomes" id="UP000008984"/>
    </source>
</evidence>
<evidence type="ECO:0000256" key="2">
    <source>
        <dbReference type="ARBA" id="ARBA00023004"/>
    </source>
</evidence>
<dbReference type="InterPro" id="IPR045054">
    <property type="entry name" value="P4HA-like"/>
</dbReference>
<dbReference type="eggNOG" id="KOG1591">
    <property type="taxonomic scope" value="Eukaryota"/>
</dbReference>
<accession>G0RJG1</accession>
<organism evidence="6">
    <name type="scientific">Hypocrea jecorina (strain QM6a)</name>
    <name type="common">Trichoderma reesei</name>
    <dbReference type="NCBI Taxonomy" id="431241"/>
    <lineage>
        <taxon>Eukaryota</taxon>
        <taxon>Fungi</taxon>
        <taxon>Dikarya</taxon>
        <taxon>Ascomycota</taxon>
        <taxon>Pezizomycotina</taxon>
        <taxon>Sordariomycetes</taxon>
        <taxon>Hypocreomycetidae</taxon>
        <taxon>Hypocreales</taxon>
        <taxon>Hypocreaceae</taxon>
        <taxon>Trichoderma</taxon>
    </lineage>
</organism>
<dbReference type="OrthoDB" id="420380at2759"/>
<dbReference type="EMBL" id="GL985064">
    <property type="protein sequence ID" value="EGR48584.1"/>
    <property type="molecule type" value="Genomic_DNA"/>
</dbReference>
<dbReference type="Gene3D" id="2.60.120.620">
    <property type="entry name" value="q2cbj1_9rhob like domain"/>
    <property type="match status" value="1"/>
</dbReference>
<reference evidence="5 6" key="1">
    <citation type="journal article" date="2008" name="Nat. Biotechnol.">
        <title>Genome sequencing and analysis of the biomass-degrading fungus Trichoderma reesei (syn. Hypocrea jecorina).</title>
        <authorList>
            <person name="Martinez D."/>
            <person name="Berka R.M."/>
            <person name="Henrissat B."/>
            <person name="Saloheimo M."/>
            <person name="Arvas M."/>
            <person name="Baker S.E."/>
            <person name="Chapman J."/>
            <person name="Chertkov O."/>
            <person name="Coutinho P.M."/>
            <person name="Cullen D."/>
            <person name="Danchin E.G."/>
            <person name="Grigoriev I.V."/>
            <person name="Harris P."/>
            <person name="Jackson M."/>
            <person name="Kubicek C.P."/>
            <person name="Han C.S."/>
            <person name="Ho I."/>
            <person name="Larrondo L.F."/>
            <person name="de Leon A.L."/>
            <person name="Magnuson J.K."/>
            <person name="Merino S."/>
            <person name="Misra M."/>
            <person name="Nelson B."/>
            <person name="Putnam N."/>
            <person name="Robbertse B."/>
            <person name="Salamov A.A."/>
            <person name="Schmoll M."/>
            <person name="Terry A."/>
            <person name="Thayer N."/>
            <person name="Westerholm-Parvinen A."/>
            <person name="Schoch C.L."/>
            <person name="Yao J."/>
            <person name="Barabote R."/>
            <person name="Nelson M.A."/>
            <person name="Detter C."/>
            <person name="Bruce D."/>
            <person name="Kuske C.R."/>
            <person name="Xie G."/>
            <person name="Richardson P."/>
            <person name="Rokhsar D.S."/>
            <person name="Lucas S.M."/>
            <person name="Rubin E.M."/>
            <person name="Dunn-Coleman N."/>
            <person name="Ward M."/>
            <person name="Brettin T.S."/>
        </authorList>
    </citation>
    <scope>NUCLEOTIDE SEQUENCE [LARGE SCALE GENOMIC DNA]</scope>
    <source>
        <strain evidence="5 6">QM6a</strain>
    </source>
</reference>
<dbReference type="GeneID" id="18481456"/>
<keyword evidence="6" id="KW-1185">Reference proteome</keyword>
<dbReference type="GO" id="GO:0005783">
    <property type="term" value="C:endoplasmic reticulum"/>
    <property type="evidence" value="ECO:0007669"/>
    <property type="project" value="TreeGrafter"/>
</dbReference>
<feature type="region of interest" description="Disordered" evidence="3">
    <location>
        <begin position="351"/>
        <end position="396"/>
    </location>
</feature>
<dbReference type="AlphaFoldDB" id="G0RJG1"/>
<keyword evidence="1" id="KW-0479">Metal-binding</keyword>
<dbReference type="Proteomes" id="UP000008984">
    <property type="component" value="Unassembled WGS sequence"/>
</dbReference>
<keyword evidence="4" id="KW-0812">Transmembrane</keyword>
<dbReference type="PANTHER" id="PTHR10869:SF246">
    <property type="entry name" value="TRANSMEMBRANE PROLYL 4-HYDROXYLASE"/>
    <property type="match status" value="1"/>
</dbReference>
<evidence type="ECO:0000256" key="3">
    <source>
        <dbReference type="SAM" id="MobiDB-lite"/>
    </source>
</evidence>
<dbReference type="STRING" id="431241.G0RJG1"/>
<dbReference type="HOGENOM" id="CLU_696503_0_0_1"/>
<feature type="transmembrane region" description="Helical" evidence="4">
    <location>
        <begin position="7"/>
        <end position="25"/>
    </location>
</feature>
<feature type="compositionally biased region" description="Basic and acidic residues" evidence="3">
    <location>
        <begin position="351"/>
        <end position="363"/>
    </location>
</feature>
<dbReference type="GO" id="GO:0004656">
    <property type="term" value="F:procollagen-proline 4-dioxygenase activity"/>
    <property type="evidence" value="ECO:0007669"/>
    <property type="project" value="TreeGrafter"/>
</dbReference>
<dbReference type="VEuPathDB" id="FungiDB:TRIREDRAFT_107360"/>
<dbReference type="KEGG" id="tre:TRIREDRAFT_107360"/>
<dbReference type="GO" id="GO:0046872">
    <property type="term" value="F:metal ion binding"/>
    <property type="evidence" value="ECO:0007669"/>
    <property type="project" value="UniProtKB-KW"/>
</dbReference>
<feature type="region of interest" description="Disordered" evidence="3">
    <location>
        <begin position="284"/>
        <end position="332"/>
    </location>
</feature>
<sequence>MYYPQNLVRWLAAIAVGMGFVLGASDDAASQKGLDGYECAHPPYKMHLLSKSPLVIYLEDFITDEERLHLQAIADGHFKHSAVLKGGNSAIHSVRTSQSTTVARDAVVRCIEARALAFQGFDVPESHLEPIQLVKYAVTERYHFHTDWFTEPSHAAASLGGNRISSFFGYVKADNVTGGGTNFPILDAPRDERWCSLPTTAHLTLLSKHLTDNTSVSSSKRTMCQTKPTDVPSTLLLDGIATANKYYHESLCARGMDLTEYKKRGFDPRPYMIGSFAGNKVQRNDGPAVAPPAPPIPLQTFGNAVYGGAAGNEGTAPPVEGQQQDEDNEERQSVMDMASLFRGSADGRAETAFEGEGSGRHSADAASVNQNPLGNPVTTSTGTGYAANPDMVADMA</sequence>
<dbReference type="RefSeq" id="XP_006965335.1">
    <property type="nucleotide sequence ID" value="XM_006965273.1"/>
</dbReference>
<evidence type="ECO:0000313" key="5">
    <source>
        <dbReference type="EMBL" id="EGR48584.1"/>
    </source>
</evidence>
<keyword evidence="2" id="KW-0408">Iron</keyword>
<evidence type="ECO:0000256" key="4">
    <source>
        <dbReference type="SAM" id="Phobius"/>
    </source>
</evidence>